<keyword evidence="7" id="KW-0472">Membrane</keyword>
<evidence type="ECO:0000313" key="11">
    <source>
        <dbReference type="Proteomes" id="UP000519004"/>
    </source>
</evidence>
<keyword evidence="7" id="KW-0812">Transmembrane</keyword>
<evidence type="ECO:0000259" key="9">
    <source>
        <dbReference type="PROSITE" id="PS50885"/>
    </source>
</evidence>
<gene>
    <name evidence="10" type="ORF">HNQ58_002544</name>
</gene>
<comment type="similarity">
    <text evidence="4">Belongs to the methyl-accepting chemotaxis (MCP) protein family.</text>
</comment>
<feature type="domain" description="HAMP" evidence="9">
    <location>
        <begin position="232"/>
        <end position="272"/>
    </location>
</feature>
<dbReference type="InterPro" id="IPR004089">
    <property type="entry name" value="MCPsignal_dom"/>
</dbReference>
<feature type="transmembrane region" description="Helical" evidence="7">
    <location>
        <begin position="20"/>
        <end position="43"/>
    </location>
</feature>
<dbReference type="PROSITE" id="PS50885">
    <property type="entry name" value="HAMP"/>
    <property type="match status" value="2"/>
</dbReference>
<proteinExistence type="inferred from homology"/>
<dbReference type="FunFam" id="1.10.287.950:FF:000001">
    <property type="entry name" value="Methyl-accepting chemotaxis sensory transducer"/>
    <property type="match status" value="1"/>
</dbReference>
<dbReference type="SMART" id="SM00283">
    <property type="entry name" value="MA"/>
    <property type="match status" value="1"/>
</dbReference>
<evidence type="ECO:0000256" key="1">
    <source>
        <dbReference type="ARBA" id="ARBA00004370"/>
    </source>
</evidence>
<sequence length="855" mass="90255">MRTVRFQDLERMTVSGRLALAFGSVGLVVLLVSLVSFGSLLGLGRAVAMNEHTYRVIALAEGMSGALGEVQAGVRGFLLSGREDYLEPYRAGRQRFADHRAELLGLTVDNPAQQQRLQALQVPFEQLLEVQERLVSLRRDAGAGDLRPVLEAYAAGHGQALVTQLQQGLEDFQAEEQALLAQRSRQAGAAETRGKRAILFGGLCALAVAVAMAWLFRRSLMRQLGGEPAYAAEVVRRIAAGELSEPVQVRGAGESLLAAMRRMQATLQGFMTAQLAMGQAHEAGQTEHRMPTTEFAGAYADMAAAVNRLAEGHLRVQARMVEVAAAYAEGDFRPDMDRLPGRQAELTAAMDQIKANLAAVGEQILSLSEAAGRGDFRVRGDEARFRFAFRDMVSALNRLMRQADDGLSDVGRVMAAIAAGDLTCRVEREHPGAFGELAASANATVAQLAAMVAGIQQAAEAIGVAAGEIAAGNADLSRRTEQQAASLEETASSMEELTSTVQQNAENARQANQLTIGASEVAVKGGKVVEAVVATMGGIDAASKRIADIIGVIDGIAFQTNILALNAAVEAARAGEQGRGFAVVAAEVRALAQRSAEAAKEIKQLIADSVNRVADGTQLVDQAGRTMVEIVTAVKRVADLMADIAAASDEQAAGIGQVNQTVTHLDEVTQQNAALVEEASAAARSLEEQAGQLRQAVAAFRLAAAGQPVPATPAGPGALQGLPPEAGKDPQIASFEDMIRAHHQWKLRLKAYLEGHGEVIDPAVAGRDDVCALGKWIYGKGQRVAELPEYRSLREAHARFHRIAGQVAAHIAAGQRAQAETVLSGAFADATTHTVAAIRALRQRVEAGAAAPAMA</sequence>
<dbReference type="RefSeq" id="WP_183949286.1">
    <property type="nucleotide sequence ID" value="NZ_JACHHX010000024.1"/>
</dbReference>
<keyword evidence="2" id="KW-0488">Methylation</keyword>
<evidence type="ECO:0000256" key="2">
    <source>
        <dbReference type="ARBA" id="ARBA00022481"/>
    </source>
</evidence>
<keyword evidence="6" id="KW-0175">Coiled coil</keyword>
<dbReference type="EMBL" id="JACHHX010000024">
    <property type="protein sequence ID" value="MBB5016622.1"/>
    <property type="molecule type" value="Genomic_DNA"/>
</dbReference>
<feature type="coiled-coil region" evidence="6">
    <location>
        <begin position="477"/>
        <end position="514"/>
    </location>
</feature>
<evidence type="ECO:0000256" key="3">
    <source>
        <dbReference type="ARBA" id="ARBA00023224"/>
    </source>
</evidence>
<dbReference type="InterPro" id="IPR051310">
    <property type="entry name" value="MCP_chemotaxis"/>
</dbReference>
<dbReference type="CDD" id="cd11386">
    <property type="entry name" value="MCP_signal"/>
    <property type="match status" value="1"/>
</dbReference>
<accession>A0A7W8DFL3</accession>
<dbReference type="Pfam" id="PF18575">
    <property type="entry name" value="HAMP_N3"/>
    <property type="match status" value="1"/>
</dbReference>
<dbReference type="Pfam" id="PF18947">
    <property type="entry name" value="HAMP_2"/>
    <property type="match status" value="1"/>
</dbReference>
<evidence type="ECO:0000256" key="7">
    <source>
        <dbReference type="SAM" id="Phobius"/>
    </source>
</evidence>
<dbReference type="Gene3D" id="1.20.120.1530">
    <property type="match status" value="2"/>
</dbReference>
<evidence type="ECO:0000259" key="8">
    <source>
        <dbReference type="PROSITE" id="PS50111"/>
    </source>
</evidence>
<comment type="subcellular location">
    <subcellularLocation>
        <location evidence="1">Membrane</location>
    </subcellularLocation>
</comment>
<evidence type="ECO:0000256" key="4">
    <source>
        <dbReference type="ARBA" id="ARBA00029447"/>
    </source>
</evidence>
<dbReference type="Gene3D" id="1.10.287.950">
    <property type="entry name" value="Methyl-accepting chemotaxis protein"/>
    <property type="match status" value="1"/>
</dbReference>
<dbReference type="PANTHER" id="PTHR43531">
    <property type="entry name" value="PROTEIN ICFG"/>
    <property type="match status" value="1"/>
</dbReference>
<keyword evidence="7" id="KW-1133">Transmembrane helix</keyword>
<reference evidence="10 11" key="1">
    <citation type="submission" date="2020-08" db="EMBL/GenBank/DDBJ databases">
        <title>Genomic Encyclopedia of Type Strains, Phase IV (KMG-IV): sequencing the most valuable type-strain genomes for metagenomic binning, comparative biology and taxonomic classification.</title>
        <authorList>
            <person name="Goeker M."/>
        </authorList>
    </citation>
    <scope>NUCLEOTIDE SEQUENCE [LARGE SCALE GENOMIC DNA]</scope>
    <source>
        <strain evidence="10 11">DSM 25897</strain>
    </source>
</reference>
<dbReference type="Pfam" id="PF13682">
    <property type="entry name" value="CZB"/>
    <property type="match status" value="1"/>
</dbReference>
<keyword evidence="11" id="KW-1185">Reference proteome</keyword>
<dbReference type="GO" id="GO:0005886">
    <property type="term" value="C:plasma membrane"/>
    <property type="evidence" value="ECO:0007669"/>
    <property type="project" value="TreeGrafter"/>
</dbReference>
<dbReference type="PANTHER" id="PTHR43531:SF14">
    <property type="entry name" value="METHYL-ACCEPTING CHEMOTAXIS PROTEIN I-RELATED"/>
    <property type="match status" value="1"/>
</dbReference>
<dbReference type="SUPFAM" id="SSF58104">
    <property type="entry name" value="Methyl-accepting chemotaxis protein (MCP) signaling domain"/>
    <property type="match status" value="1"/>
</dbReference>
<dbReference type="GO" id="GO:0006935">
    <property type="term" value="P:chemotaxis"/>
    <property type="evidence" value="ECO:0007669"/>
    <property type="project" value="TreeGrafter"/>
</dbReference>
<dbReference type="InterPro" id="IPR003660">
    <property type="entry name" value="HAMP_dom"/>
</dbReference>
<dbReference type="SMART" id="SM00304">
    <property type="entry name" value="HAMP"/>
    <property type="match status" value="2"/>
</dbReference>
<dbReference type="InterPro" id="IPR007891">
    <property type="entry name" value="CHASE3"/>
</dbReference>
<dbReference type="CDD" id="cd19410">
    <property type="entry name" value="HK9-like_sensor"/>
    <property type="match status" value="1"/>
</dbReference>
<feature type="domain" description="HAMP" evidence="9">
    <location>
        <begin position="401"/>
        <end position="453"/>
    </location>
</feature>
<dbReference type="Proteomes" id="UP000519004">
    <property type="component" value="Unassembled WGS sequence"/>
</dbReference>
<feature type="transmembrane region" description="Helical" evidence="7">
    <location>
        <begin position="197"/>
        <end position="216"/>
    </location>
</feature>
<feature type="domain" description="Methyl-accepting transducer" evidence="8">
    <location>
        <begin position="458"/>
        <end position="687"/>
    </location>
</feature>
<evidence type="ECO:0000313" key="10">
    <source>
        <dbReference type="EMBL" id="MBB5016622.1"/>
    </source>
</evidence>
<keyword evidence="3 5" id="KW-0807">Transducer</keyword>
<evidence type="ECO:0000256" key="5">
    <source>
        <dbReference type="PROSITE-ProRule" id="PRU00284"/>
    </source>
</evidence>
<organism evidence="10 11">
    <name type="scientific">Rehaibacterium terrae</name>
    <dbReference type="NCBI Taxonomy" id="1341696"/>
    <lineage>
        <taxon>Bacteria</taxon>
        <taxon>Pseudomonadati</taxon>
        <taxon>Pseudomonadota</taxon>
        <taxon>Gammaproteobacteria</taxon>
        <taxon>Lysobacterales</taxon>
        <taxon>Lysobacteraceae</taxon>
        <taxon>Rehaibacterium</taxon>
    </lineage>
</organism>
<dbReference type="Pfam" id="PF05227">
    <property type="entry name" value="CHASE3"/>
    <property type="match status" value="1"/>
</dbReference>
<dbReference type="Gene3D" id="1.20.120.30">
    <property type="entry name" value="Aspartate receptor, ligand-binding domain"/>
    <property type="match status" value="1"/>
</dbReference>
<dbReference type="GO" id="GO:0007165">
    <property type="term" value="P:signal transduction"/>
    <property type="evidence" value="ECO:0007669"/>
    <property type="project" value="UniProtKB-KW"/>
</dbReference>
<evidence type="ECO:0000256" key="6">
    <source>
        <dbReference type="SAM" id="Coils"/>
    </source>
</evidence>
<dbReference type="InterPro" id="IPR041395">
    <property type="entry name" value="McpB_HAMP_3rd"/>
</dbReference>
<dbReference type="AlphaFoldDB" id="A0A7W8DFL3"/>
<comment type="caution">
    <text evidence="10">The sequence shown here is derived from an EMBL/GenBank/DDBJ whole genome shotgun (WGS) entry which is preliminary data.</text>
</comment>
<name>A0A7W8DFL3_9GAMM</name>
<dbReference type="PROSITE" id="PS50111">
    <property type="entry name" value="CHEMOTAXIS_TRANSDUC_2"/>
    <property type="match status" value="1"/>
</dbReference>
<dbReference type="Pfam" id="PF00015">
    <property type="entry name" value="MCPsignal"/>
    <property type="match status" value="1"/>
</dbReference>
<protein>
    <submittedName>
        <fullName evidence="10">Methyl-accepting chemotaxis protein</fullName>
    </submittedName>
</protein>
<dbReference type="InterPro" id="IPR025991">
    <property type="entry name" value="Chemoreceptor_zinc-bind_dom"/>
</dbReference>
<dbReference type="GO" id="GO:0004888">
    <property type="term" value="F:transmembrane signaling receptor activity"/>
    <property type="evidence" value="ECO:0007669"/>
    <property type="project" value="TreeGrafter"/>
</dbReference>